<feature type="domain" description="UCH catalytic" evidence="12">
    <location>
        <begin position="1"/>
        <end position="198"/>
    </location>
</feature>
<dbReference type="InterPro" id="IPR036959">
    <property type="entry name" value="Peptidase_C12_UCH_sf"/>
</dbReference>
<gene>
    <name evidence="13" type="ORF">ElyMa_002467800</name>
</gene>
<dbReference type="GO" id="GO:0016579">
    <property type="term" value="P:protein deubiquitination"/>
    <property type="evidence" value="ECO:0007669"/>
    <property type="project" value="TreeGrafter"/>
</dbReference>
<evidence type="ECO:0000256" key="1">
    <source>
        <dbReference type="ARBA" id="ARBA00000707"/>
    </source>
</evidence>
<comment type="caution">
    <text evidence="13">The sequence shown here is derived from an EMBL/GenBank/DDBJ whole genome shotgun (WGS) entry which is preliminary data.</text>
</comment>
<evidence type="ECO:0000256" key="10">
    <source>
        <dbReference type="PROSITE-ProRule" id="PRU01393"/>
    </source>
</evidence>
<dbReference type="InterPro" id="IPR057254">
    <property type="entry name" value="UCH_AS"/>
</dbReference>
<keyword evidence="6 10" id="KW-0378">Hydrolase</keyword>
<proteinExistence type="inferred from homology"/>
<evidence type="ECO:0000256" key="9">
    <source>
        <dbReference type="ARBA" id="ARBA00073226"/>
    </source>
</evidence>
<dbReference type="AlphaFoldDB" id="A0AAV4GMV9"/>
<reference evidence="13 14" key="1">
    <citation type="journal article" date="2021" name="Elife">
        <title>Chloroplast acquisition without the gene transfer in kleptoplastic sea slugs, Plakobranchus ocellatus.</title>
        <authorList>
            <person name="Maeda T."/>
            <person name="Takahashi S."/>
            <person name="Yoshida T."/>
            <person name="Shimamura S."/>
            <person name="Takaki Y."/>
            <person name="Nagai Y."/>
            <person name="Toyoda A."/>
            <person name="Suzuki Y."/>
            <person name="Arimoto A."/>
            <person name="Ishii H."/>
            <person name="Satoh N."/>
            <person name="Nishiyama T."/>
            <person name="Hasebe M."/>
            <person name="Maruyama T."/>
            <person name="Minagawa J."/>
            <person name="Obokata J."/>
            <person name="Shigenobu S."/>
        </authorList>
    </citation>
    <scope>NUCLEOTIDE SEQUENCE [LARGE SCALE GENOMIC DNA]</scope>
</reference>
<evidence type="ECO:0000256" key="11">
    <source>
        <dbReference type="RuleBase" id="RU361215"/>
    </source>
</evidence>
<dbReference type="Gene3D" id="3.40.532.10">
    <property type="entry name" value="Peptidase C12, ubiquitin carboxyl-terminal hydrolase"/>
    <property type="match status" value="1"/>
</dbReference>
<keyword evidence="14" id="KW-1185">Reference proteome</keyword>
<sequence>MDKEWNFVDVYGLDPDLLAMVPKPVAAVVLLFPDTVKGEEAIGEVQTDYPQDLFYTKQSIGNACGTVAIVHALANNQKQISFDESKPFKDFLEKTQAMNAEDKAKYLEKDEKMGAAHEDCAQQGDTRAPSVDERVKAHFVTFVNFNGSLYELDGRKEGPVFHGSTSDESVLEDSIEVVKKFMARDPDNVNFNVMALVHGSDN</sequence>
<dbReference type="PRINTS" id="PR00707">
    <property type="entry name" value="UBCTHYDRLASE"/>
</dbReference>
<evidence type="ECO:0000256" key="7">
    <source>
        <dbReference type="ARBA" id="ARBA00022807"/>
    </source>
</evidence>
<feature type="site" description="Transition state stabilizer" evidence="10">
    <location>
        <position position="58"/>
    </location>
</feature>
<dbReference type="PANTHER" id="PTHR10589">
    <property type="entry name" value="UBIQUITIN CARBOXYL-TERMINAL HYDROLASE"/>
    <property type="match status" value="1"/>
</dbReference>
<dbReference type="FunFam" id="3.40.532.10:FF:000006">
    <property type="entry name" value="Ubiquitin carboxyl-terminal hydrolase"/>
    <property type="match status" value="1"/>
</dbReference>
<dbReference type="Proteomes" id="UP000762676">
    <property type="component" value="Unassembled WGS sequence"/>
</dbReference>
<evidence type="ECO:0000259" key="12">
    <source>
        <dbReference type="PROSITE" id="PS52048"/>
    </source>
</evidence>
<dbReference type="PROSITE" id="PS00140">
    <property type="entry name" value="UCH_1"/>
    <property type="match status" value="1"/>
</dbReference>
<evidence type="ECO:0000256" key="6">
    <source>
        <dbReference type="ARBA" id="ARBA00022801"/>
    </source>
</evidence>
<keyword evidence="7 10" id="KW-0788">Thiol protease</keyword>
<dbReference type="PROSITE" id="PS52048">
    <property type="entry name" value="UCH_DOMAIN"/>
    <property type="match status" value="1"/>
</dbReference>
<feature type="active site" description="Nucleophile" evidence="10">
    <location>
        <position position="64"/>
    </location>
</feature>
<comment type="function">
    <text evidence="8">Ubiquitin-protein hydrolase is involved both in the processing of ubiquitin precursors and of ubiquitinated proteins. This enzyme is a thiol protease that recognizes and hydrolyzes a peptide bond at the C-terminal glycine of ubiquitin.</text>
</comment>
<dbReference type="GO" id="GO:0005737">
    <property type="term" value="C:cytoplasm"/>
    <property type="evidence" value="ECO:0007669"/>
    <property type="project" value="TreeGrafter"/>
</dbReference>
<comment type="similarity">
    <text evidence="2 10 11">Belongs to the peptidase C12 family.</text>
</comment>
<dbReference type="InterPro" id="IPR038765">
    <property type="entry name" value="Papain-like_cys_pep_sf"/>
</dbReference>
<keyword evidence="4 10" id="KW-0645">Protease</keyword>
<evidence type="ECO:0000256" key="8">
    <source>
        <dbReference type="ARBA" id="ARBA00055560"/>
    </source>
</evidence>
<name>A0AAV4GMV9_9GAST</name>
<feature type="active site" description="Proton donor" evidence="10">
    <location>
        <position position="138"/>
    </location>
</feature>
<comment type="catalytic activity">
    <reaction evidence="1 10 11">
        <text>Thiol-dependent hydrolysis of ester, thioester, amide, peptide and isopeptide bonds formed by the C-terminal Gly of ubiquitin (a 76-residue protein attached to proteins as an intracellular targeting signal).</text>
        <dbReference type="EC" id="3.4.19.12"/>
    </reaction>
</comment>
<evidence type="ECO:0000313" key="14">
    <source>
        <dbReference type="Proteomes" id="UP000762676"/>
    </source>
</evidence>
<dbReference type="PANTHER" id="PTHR10589:SF17">
    <property type="entry name" value="UBIQUITIN CARBOXYL-TERMINAL HYDROLASE"/>
    <property type="match status" value="1"/>
</dbReference>
<dbReference type="SUPFAM" id="SSF54001">
    <property type="entry name" value="Cysteine proteinases"/>
    <property type="match status" value="1"/>
</dbReference>
<evidence type="ECO:0000256" key="2">
    <source>
        <dbReference type="ARBA" id="ARBA00009326"/>
    </source>
</evidence>
<protein>
    <recommendedName>
        <fullName evidence="9 11">Ubiquitin carboxyl-terminal hydrolase</fullName>
        <ecNumber evidence="3 11">3.4.19.12</ecNumber>
    </recommendedName>
</protein>
<dbReference type="EC" id="3.4.19.12" evidence="3 11"/>
<accession>A0AAV4GMV9</accession>
<dbReference type="Pfam" id="PF01088">
    <property type="entry name" value="Peptidase_C12"/>
    <property type="match status" value="1"/>
</dbReference>
<feature type="site" description="Important for enzyme activity" evidence="10">
    <location>
        <position position="153"/>
    </location>
</feature>
<dbReference type="CDD" id="cd09616">
    <property type="entry name" value="Peptidase_C12_UCH_L1_L3"/>
    <property type="match status" value="1"/>
</dbReference>
<evidence type="ECO:0000256" key="4">
    <source>
        <dbReference type="ARBA" id="ARBA00022670"/>
    </source>
</evidence>
<dbReference type="GO" id="GO:0004843">
    <property type="term" value="F:cysteine-type deubiquitinase activity"/>
    <property type="evidence" value="ECO:0007669"/>
    <property type="project" value="UniProtKB-UniRule"/>
</dbReference>
<keyword evidence="5 10" id="KW-0833">Ubl conjugation pathway</keyword>
<dbReference type="GO" id="GO:0006511">
    <property type="term" value="P:ubiquitin-dependent protein catabolic process"/>
    <property type="evidence" value="ECO:0007669"/>
    <property type="project" value="UniProtKB-UniRule"/>
</dbReference>
<dbReference type="InterPro" id="IPR001578">
    <property type="entry name" value="Peptidase_C12_UCH"/>
</dbReference>
<organism evidence="13 14">
    <name type="scientific">Elysia marginata</name>
    <dbReference type="NCBI Taxonomy" id="1093978"/>
    <lineage>
        <taxon>Eukaryota</taxon>
        <taxon>Metazoa</taxon>
        <taxon>Spiralia</taxon>
        <taxon>Lophotrochozoa</taxon>
        <taxon>Mollusca</taxon>
        <taxon>Gastropoda</taxon>
        <taxon>Heterobranchia</taxon>
        <taxon>Euthyneura</taxon>
        <taxon>Panpulmonata</taxon>
        <taxon>Sacoglossa</taxon>
        <taxon>Placobranchoidea</taxon>
        <taxon>Plakobranchidae</taxon>
        <taxon>Elysia</taxon>
    </lineage>
</organism>
<evidence type="ECO:0000313" key="13">
    <source>
        <dbReference type="EMBL" id="GFR86425.1"/>
    </source>
</evidence>
<evidence type="ECO:0000256" key="5">
    <source>
        <dbReference type="ARBA" id="ARBA00022786"/>
    </source>
</evidence>
<evidence type="ECO:0000256" key="3">
    <source>
        <dbReference type="ARBA" id="ARBA00012759"/>
    </source>
</evidence>
<dbReference type="EMBL" id="BMAT01005053">
    <property type="protein sequence ID" value="GFR86425.1"/>
    <property type="molecule type" value="Genomic_DNA"/>
</dbReference>